<evidence type="ECO:0000313" key="2">
    <source>
        <dbReference type="Proteomes" id="UP001060215"/>
    </source>
</evidence>
<name>A0ACC0FZ67_9ERIC</name>
<evidence type="ECO:0000313" key="1">
    <source>
        <dbReference type="EMBL" id="KAI7992676.1"/>
    </source>
</evidence>
<protein>
    <submittedName>
        <fullName evidence="1">Uncharacterized protein</fullName>
    </submittedName>
</protein>
<sequence>MELDFFFGCKTIYKGWCFPFTVIAFCDLWNHGEALQPCKCPCALEDYLVDTRGIIRPFAKMLRYLLGALYTVSPVDLFPAGRLDAIEVFDYFAIALIFILYIVGLYCRRQRLQHVRQLAADLP</sequence>
<gene>
    <name evidence="1" type="ORF">LOK49_LG12G00150</name>
</gene>
<keyword evidence="2" id="KW-1185">Reference proteome</keyword>
<organism evidence="1 2">
    <name type="scientific">Camellia lanceoleosa</name>
    <dbReference type="NCBI Taxonomy" id="1840588"/>
    <lineage>
        <taxon>Eukaryota</taxon>
        <taxon>Viridiplantae</taxon>
        <taxon>Streptophyta</taxon>
        <taxon>Embryophyta</taxon>
        <taxon>Tracheophyta</taxon>
        <taxon>Spermatophyta</taxon>
        <taxon>Magnoliopsida</taxon>
        <taxon>eudicotyledons</taxon>
        <taxon>Gunneridae</taxon>
        <taxon>Pentapetalae</taxon>
        <taxon>asterids</taxon>
        <taxon>Ericales</taxon>
        <taxon>Theaceae</taxon>
        <taxon>Camellia</taxon>
    </lineage>
</organism>
<reference evidence="1 2" key="1">
    <citation type="journal article" date="2022" name="Plant J.">
        <title>Chromosome-level genome of Camellia lanceoleosa provides a valuable resource for understanding genome evolution and self-incompatibility.</title>
        <authorList>
            <person name="Gong W."/>
            <person name="Xiao S."/>
            <person name="Wang L."/>
            <person name="Liao Z."/>
            <person name="Chang Y."/>
            <person name="Mo W."/>
            <person name="Hu G."/>
            <person name="Li W."/>
            <person name="Zhao G."/>
            <person name="Zhu H."/>
            <person name="Hu X."/>
            <person name="Ji K."/>
            <person name="Xiang X."/>
            <person name="Song Q."/>
            <person name="Yuan D."/>
            <person name="Jin S."/>
            <person name="Zhang L."/>
        </authorList>
    </citation>
    <scope>NUCLEOTIDE SEQUENCE [LARGE SCALE GENOMIC DNA]</scope>
    <source>
        <strain evidence="1">SQ_2022a</strain>
    </source>
</reference>
<comment type="caution">
    <text evidence="1">The sequence shown here is derived from an EMBL/GenBank/DDBJ whole genome shotgun (WGS) entry which is preliminary data.</text>
</comment>
<dbReference type="Proteomes" id="UP001060215">
    <property type="component" value="Chromosome 13"/>
</dbReference>
<accession>A0ACC0FZ67</accession>
<dbReference type="EMBL" id="CM045770">
    <property type="protein sequence ID" value="KAI7992676.1"/>
    <property type="molecule type" value="Genomic_DNA"/>
</dbReference>
<proteinExistence type="predicted"/>